<dbReference type="InterPro" id="IPR043145">
    <property type="entry name" value="Znf_ZZ_sf"/>
</dbReference>
<dbReference type="SMART" id="SM00184">
    <property type="entry name" value="RING"/>
    <property type="match status" value="2"/>
</dbReference>
<evidence type="ECO:0000313" key="8">
    <source>
        <dbReference type="Proteomes" id="UP001396334"/>
    </source>
</evidence>
<proteinExistence type="predicted"/>
<evidence type="ECO:0000256" key="3">
    <source>
        <dbReference type="ARBA" id="ARBA00022833"/>
    </source>
</evidence>
<dbReference type="PROSITE" id="PS50135">
    <property type="entry name" value="ZF_ZZ_2"/>
    <property type="match status" value="1"/>
</dbReference>
<dbReference type="Pfam" id="PF13920">
    <property type="entry name" value="zf-C3HC4_3"/>
    <property type="match status" value="1"/>
</dbReference>
<dbReference type="Gene3D" id="3.30.60.90">
    <property type="match status" value="1"/>
</dbReference>
<dbReference type="EMBL" id="JBBPBN010000022">
    <property type="protein sequence ID" value="KAK9013360.1"/>
    <property type="molecule type" value="Genomic_DNA"/>
</dbReference>
<reference evidence="7 8" key="1">
    <citation type="journal article" date="2024" name="G3 (Bethesda)">
        <title>Genome assembly of Hibiscus sabdariffa L. provides insights into metabolisms of medicinal natural products.</title>
        <authorList>
            <person name="Kim T."/>
        </authorList>
    </citation>
    <scope>NUCLEOTIDE SEQUENCE [LARGE SCALE GENOMIC DNA]</scope>
    <source>
        <strain evidence="7">TK-2024</strain>
        <tissue evidence="7">Old leaves</tissue>
    </source>
</reference>
<name>A0ABR2RK79_9ROSI</name>
<evidence type="ECO:0000256" key="2">
    <source>
        <dbReference type="ARBA" id="ARBA00022771"/>
    </source>
</evidence>
<dbReference type="InterPro" id="IPR027370">
    <property type="entry name" value="Znf-RING_euk"/>
</dbReference>
<accession>A0ABR2RK79</accession>
<dbReference type="InterPro" id="IPR001841">
    <property type="entry name" value="Znf_RING"/>
</dbReference>
<dbReference type="Proteomes" id="UP001396334">
    <property type="component" value="Unassembled WGS sequence"/>
</dbReference>
<dbReference type="PROSITE" id="PS50089">
    <property type="entry name" value="ZF_RING_2"/>
    <property type="match status" value="2"/>
</dbReference>
<dbReference type="PANTHER" id="PTHR15898">
    <property type="entry name" value="BIFUNCTIONAL APOPTOSIS REGULATOR"/>
    <property type="match status" value="1"/>
</dbReference>
<dbReference type="InterPro" id="IPR000433">
    <property type="entry name" value="Znf_ZZ"/>
</dbReference>
<comment type="caution">
    <text evidence="7">The sequence shown here is derived from an EMBL/GenBank/DDBJ whole genome shotgun (WGS) entry which is preliminary data.</text>
</comment>
<dbReference type="SMART" id="SM00291">
    <property type="entry name" value="ZnF_ZZ"/>
    <property type="match status" value="1"/>
</dbReference>
<keyword evidence="2 4" id="KW-0863">Zinc-finger</keyword>
<dbReference type="Gene3D" id="3.30.40.10">
    <property type="entry name" value="Zinc/RING finger domain, C3HC4 (zinc finger)"/>
    <property type="match status" value="2"/>
</dbReference>
<feature type="domain" description="ZZ-type" evidence="6">
    <location>
        <begin position="273"/>
        <end position="337"/>
    </location>
</feature>
<evidence type="ECO:0000259" key="5">
    <source>
        <dbReference type="PROSITE" id="PS50089"/>
    </source>
</evidence>
<dbReference type="InterPro" id="IPR013083">
    <property type="entry name" value="Znf_RING/FYVE/PHD"/>
</dbReference>
<keyword evidence="3" id="KW-0862">Zinc</keyword>
<evidence type="ECO:0000256" key="1">
    <source>
        <dbReference type="ARBA" id="ARBA00022723"/>
    </source>
</evidence>
<organism evidence="7 8">
    <name type="scientific">Hibiscus sabdariffa</name>
    <name type="common">roselle</name>
    <dbReference type="NCBI Taxonomy" id="183260"/>
    <lineage>
        <taxon>Eukaryota</taxon>
        <taxon>Viridiplantae</taxon>
        <taxon>Streptophyta</taxon>
        <taxon>Embryophyta</taxon>
        <taxon>Tracheophyta</taxon>
        <taxon>Spermatophyta</taxon>
        <taxon>Magnoliopsida</taxon>
        <taxon>eudicotyledons</taxon>
        <taxon>Gunneridae</taxon>
        <taxon>Pentapetalae</taxon>
        <taxon>rosids</taxon>
        <taxon>malvids</taxon>
        <taxon>Malvales</taxon>
        <taxon>Malvaceae</taxon>
        <taxon>Malvoideae</taxon>
        <taxon>Hibiscus</taxon>
    </lineage>
</organism>
<keyword evidence="8" id="KW-1185">Reference proteome</keyword>
<evidence type="ECO:0000256" key="4">
    <source>
        <dbReference type="PROSITE-ProRule" id="PRU00228"/>
    </source>
</evidence>
<evidence type="ECO:0000259" key="6">
    <source>
        <dbReference type="PROSITE" id="PS50135"/>
    </source>
</evidence>
<dbReference type="InterPro" id="IPR017907">
    <property type="entry name" value="Znf_RING_CS"/>
</dbReference>
<dbReference type="SUPFAM" id="SSF57850">
    <property type="entry name" value="RING/U-box"/>
    <property type="match status" value="3"/>
</dbReference>
<evidence type="ECO:0008006" key="9">
    <source>
        <dbReference type="Google" id="ProtNLM"/>
    </source>
</evidence>
<sequence length="343" mass="38922">MEEHQSPHAVGVLHNNSEEIPDHFTCCVCLDLLYKPIVLHCGHIACFWCVHNSMNSQNESHCPICRNPYSHFPGICETLHFLLLKLYPVTYKKREVQTLEEEKRAGYFSLEFNDHTSELHAQAEFPTNENSDGDLNQMRPVAGQEKDRISVADLLCTACKQLIFRPIVLNCGHIYCQTCIIFPANEMLRCPVCQCLHPSGFPNICLTLDQFLAARFPNEYALRKDSVLLEQVSSKHDRATTCSMEASKQDSKPLELPSSDRLPSSVQASSYKHVGVGCDACGMSPILGDRYKCIDCTEKIGYDLCGDCYTTRPKLPGRFNQRHTPEHRFERLQSYDSNALPWC</sequence>
<protein>
    <recommendedName>
        <fullName evidence="9">E3 ubiquitin-protein ligase PRT1</fullName>
    </recommendedName>
</protein>
<evidence type="ECO:0000313" key="7">
    <source>
        <dbReference type="EMBL" id="KAK9013360.1"/>
    </source>
</evidence>
<feature type="domain" description="RING-type" evidence="5">
    <location>
        <begin position="156"/>
        <end position="194"/>
    </location>
</feature>
<dbReference type="PANTHER" id="PTHR15898:SF13">
    <property type="entry name" value="BIFUNCTIONAL APOPTOSIS REGULATOR"/>
    <property type="match status" value="1"/>
</dbReference>
<dbReference type="PROSITE" id="PS00518">
    <property type="entry name" value="ZF_RING_1"/>
    <property type="match status" value="1"/>
</dbReference>
<gene>
    <name evidence="7" type="ORF">V6N11_041372</name>
</gene>
<keyword evidence="1" id="KW-0479">Metal-binding</keyword>
<feature type="domain" description="RING-type" evidence="5">
    <location>
        <begin position="26"/>
        <end position="66"/>
    </location>
</feature>
<dbReference type="Pfam" id="PF00569">
    <property type="entry name" value="ZZ"/>
    <property type="match status" value="1"/>
</dbReference>
<dbReference type="Pfam" id="PF13445">
    <property type="entry name" value="zf-RING_UBOX"/>
    <property type="match status" value="1"/>
</dbReference>